<name>A0A0V1GII8_TRIPS</name>
<evidence type="ECO:0000313" key="1">
    <source>
        <dbReference type="EMBL" id="KRY98074.1"/>
    </source>
</evidence>
<dbReference type="Proteomes" id="UP000054805">
    <property type="component" value="Unassembled WGS sequence"/>
</dbReference>
<dbReference type="EMBL" id="JYDS01001966">
    <property type="protein sequence ID" value="KRY98074.1"/>
    <property type="molecule type" value="Genomic_DNA"/>
</dbReference>
<protein>
    <submittedName>
        <fullName evidence="1">Uncharacterized protein</fullName>
    </submittedName>
</protein>
<organism evidence="1 2">
    <name type="scientific">Trichinella pseudospiralis</name>
    <name type="common">Parasitic roundworm</name>
    <dbReference type="NCBI Taxonomy" id="6337"/>
    <lineage>
        <taxon>Eukaryota</taxon>
        <taxon>Metazoa</taxon>
        <taxon>Ecdysozoa</taxon>
        <taxon>Nematoda</taxon>
        <taxon>Enoplea</taxon>
        <taxon>Dorylaimia</taxon>
        <taxon>Trichinellida</taxon>
        <taxon>Trichinellidae</taxon>
        <taxon>Trichinella</taxon>
    </lineage>
</organism>
<proteinExistence type="predicted"/>
<gene>
    <name evidence="1" type="ORF">T4B_14810</name>
</gene>
<reference evidence="1 2" key="1">
    <citation type="submission" date="2015-01" db="EMBL/GenBank/DDBJ databases">
        <title>Evolution of Trichinella species and genotypes.</title>
        <authorList>
            <person name="Korhonen P.K."/>
            <person name="Edoardo P."/>
            <person name="Giuseppe L.R."/>
            <person name="Gasser R.B."/>
        </authorList>
    </citation>
    <scope>NUCLEOTIDE SEQUENCE [LARGE SCALE GENOMIC DNA]</scope>
    <source>
        <strain evidence="1">ISS588</strain>
    </source>
</reference>
<keyword evidence="2" id="KW-1185">Reference proteome</keyword>
<evidence type="ECO:0000313" key="2">
    <source>
        <dbReference type="Proteomes" id="UP000054805"/>
    </source>
</evidence>
<dbReference type="AlphaFoldDB" id="A0A0V1GII8"/>
<accession>A0A0V1GII8</accession>
<sequence length="53" mass="6095">MLQTPRLICSRTTHTIYVERVYFVLSTPTCQTACDYGSRNLKAGFICDTFQPF</sequence>
<comment type="caution">
    <text evidence="1">The sequence shown here is derived from an EMBL/GenBank/DDBJ whole genome shotgun (WGS) entry which is preliminary data.</text>
</comment>